<dbReference type="EMBL" id="FPAW01000009">
    <property type="protein sequence ID" value="SFT83534.1"/>
    <property type="molecule type" value="Genomic_DNA"/>
</dbReference>
<accession>A0A1I7B8Q2</accession>
<reference evidence="2 3" key="1">
    <citation type="submission" date="2016-10" db="EMBL/GenBank/DDBJ databases">
        <authorList>
            <person name="de Groot N.N."/>
        </authorList>
    </citation>
    <scope>NUCLEOTIDE SEQUENCE [LARGE SCALE GENOMIC DNA]</scope>
    <source>
        <strain evidence="2 3">CGMCC 1.10959</strain>
    </source>
</reference>
<protein>
    <recommendedName>
        <fullName evidence="4">DUF2950 domain-containing protein</fullName>
    </recommendedName>
</protein>
<evidence type="ECO:0008006" key="4">
    <source>
        <dbReference type="Google" id="ProtNLM"/>
    </source>
</evidence>
<keyword evidence="1" id="KW-0732">Signal</keyword>
<evidence type="ECO:0000256" key="1">
    <source>
        <dbReference type="SAM" id="SignalP"/>
    </source>
</evidence>
<dbReference type="InterPro" id="IPR021556">
    <property type="entry name" value="DUF2950"/>
</dbReference>
<organism evidence="2 3">
    <name type="scientific">Sedimentitalea nanhaiensis</name>
    <dbReference type="NCBI Taxonomy" id="999627"/>
    <lineage>
        <taxon>Bacteria</taxon>
        <taxon>Pseudomonadati</taxon>
        <taxon>Pseudomonadota</taxon>
        <taxon>Alphaproteobacteria</taxon>
        <taxon>Rhodobacterales</taxon>
        <taxon>Paracoccaceae</taxon>
        <taxon>Sedimentitalea</taxon>
    </lineage>
</organism>
<proteinExistence type="predicted"/>
<feature type="signal peptide" evidence="1">
    <location>
        <begin position="1"/>
        <end position="20"/>
    </location>
</feature>
<dbReference type="Pfam" id="PF11453">
    <property type="entry name" value="DUF2950"/>
    <property type="match status" value="1"/>
</dbReference>
<dbReference type="AlphaFoldDB" id="A0A1I7B8Q2"/>
<dbReference type="eggNOG" id="COG4786">
    <property type="taxonomic scope" value="Bacteria"/>
</dbReference>
<name>A0A1I7B8Q2_9RHOB</name>
<evidence type="ECO:0000313" key="2">
    <source>
        <dbReference type="EMBL" id="SFT83534.1"/>
    </source>
</evidence>
<gene>
    <name evidence="2" type="ORF">SAMN05216236_10910</name>
</gene>
<dbReference type="Proteomes" id="UP000182466">
    <property type="component" value="Unassembled WGS sequence"/>
</dbReference>
<feature type="chain" id="PRO_5010260670" description="DUF2950 domain-containing protein" evidence="1">
    <location>
        <begin position="21"/>
        <end position="298"/>
    </location>
</feature>
<dbReference type="OrthoDB" id="108782at2"/>
<dbReference type="RefSeq" id="WP_036049589.1">
    <property type="nucleotide sequence ID" value="NZ_FPAW01000009.1"/>
</dbReference>
<evidence type="ECO:0000313" key="3">
    <source>
        <dbReference type="Proteomes" id="UP000182466"/>
    </source>
</evidence>
<keyword evidence="3" id="KW-1185">Reference proteome</keyword>
<sequence length="298" mass="31993">MKTSFVAGLALSCLTAGALAAEPARYVSPYEALMAFVAALDGGGPEAVLTVFGPENQELISTGDPGQDKKNRIALLNMYQEGYRFEPQQDGSIVLAFGADAWPFPVPLARTGDSWAFDAAAGYDEVLNREIGGNELEVIDLVDAYGDVQAAFRLTDYDDDGIMEFARQIIATPGTRDGLYWPGPDSPLGERLARASADGFSDGEQDFQPEPYSGYYFRILTGQTDAAPGGAMSYMVNDDMLAGHALLAVPADYGISGVHSFMVSENGLILQADLGENTLEIARDMLLYDPSETWSPVQ</sequence>
<dbReference type="STRING" id="999627.SAMN05216236_10910"/>